<dbReference type="AlphaFoldDB" id="A0A194UX98"/>
<dbReference type="Proteomes" id="UP000078576">
    <property type="component" value="Unassembled WGS sequence"/>
</dbReference>
<sequence>MGGTDANGNTNCSNMTDCYDCTDSSNCAATARIVGNCSGLTNESNQHNVHKGASDSEGELK</sequence>
<dbReference type="OrthoDB" id="5420706at2759"/>
<evidence type="ECO:0000256" key="1">
    <source>
        <dbReference type="SAM" id="MobiDB-lite"/>
    </source>
</evidence>
<evidence type="ECO:0000313" key="3">
    <source>
        <dbReference type="Proteomes" id="UP000078576"/>
    </source>
</evidence>
<gene>
    <name evidence="2" type="ORF">VP1G_10809</name>
</gene>
<name>A0A194UX98_CYTMA</name>
<dbReference type="EMBL" id="KN714688">
    <property type="protein sequence ID" value="KUI56320.1"/>
    <property type="molecule type" value="Genomic_DNA"/>
</dbReference>
<reference evidence="3" key="1">
    <citation type="submission" date="2014-12" db="EMBL/GenBank/DDBJ databases">
        <title>Genome Sequence of Valsa Canker Pathogens Uncovers a Specific Adaption of Colonization on Woody Bark.</title>
        <authorList>
            <person name="Yin Z."/>
            <person name="Liu H."/>
            <person name="Gao X."/>
            <person name="Li Z."/>
            <person name="Song N."/>
            <person name="Ke X."/>
            <person name="Dai Q."/>
            <person name="Wu Y."/>
            <person name="Sun Y."/>
            <person name="Xu J.-R."/>
            <person name="Kang Z.K."/>
            <person name="Wang L."/>
            <person name="Huang L."/>
        </authorList>
    </citation>
    <scope>NUCLEOTIDE SEQUENCE [LARGE SCALE GENOMIC DNA]</scope>
    <source>
        <strain evidence="3">SXYL134</strain>
    </source>
</reference>
<organism evidence="2 3">
    <name type="scientific">Cytospora mali</name>
    <name type="common">Apple Valsa canker fungus</name>
    <name type="synonym">Valsa mali</name>
    <dbReference type="NCBI Taxonomy" id="578113"/>
    <lineage>
        <taxon>Eukaryota</taxon>
        <taxon>Fungi</taxon>
        <taxon>Dikarya</taxon>
        <taxon>Ascomycota</taxon>
        <taxon>Pezizomycotina</taxon>
        <taxon>Sordariomycetes</taxon>
        <taxon>Sordariomycetidae</taxon>
        <taxon>Diaporthales</taxon>
        <taxon>Cytosporaceae</taxon>
        <taxon>Cytospora</taxon>
    </lineage>
</organism>
<accession>A0A194UX98</accession>
<feature type="region of interest" description="Disordered" evidence="1">
    <location>
        <begin position="41"/>
        <end position="61"/>
    </location>
</feature>
<proteinExistence type="predicted"/>
<keyword evidence="3" id="KW-1185">Reference proteome</keyword>
<protein>
    <submittedName>
        <fullName evidence="2">Uncharacterized protein</fullName>
    </submittedName>
</protein>
<feature type="compositionally biased region" description="Basic and acidic residues" evidence="1">
    <location>
        <begin position="52"/>
        <end position="61"/>
    </location>
</feature>
<evidence type="ECO:0000313" key="2">
    <source>
        <dbReference type="EMBL" id="KUI56320.1"/>
    </source>
</evidence>